<dbReference type="PROSITE" id="PS50017">
    <property type="entry name" value="DEATH_DOMAIN"/>
    <property type="match status" value="1"/>
</dbReference>
<dbReference type="GO" id="GO:0005886">
    <property type="term" value="C:plasma membrane"/>
    <property type="evidence" value="ECO:0007669"/>
    <property type="project" value="TreeGrafter"/>
</dbReference>
<dbReference type="GO" id="GO:0006959">
    <property type="term" value="P:humoral immune response"/>
    <property type="evidence" value="ECO:0007669"/>
    <property type="project" value="TreeGrafter"/>
</dbReference>
<dbReference type="GO" id="GO:0030889">
    <property type="term" value="P:negative regulation of B cell proliferation"/>
    <property type="evidence" value="ECO:0007669"/>
    <property type="project" value="TreeGrafter"/>
</dbReference>
<comment type="caution">
    <text evidence="2">The sequence shown here is derived from an EMBL/GenBank/DDBJ whole genome shotgun (WGS) entry which is preliminary data.</text>
</comment>
<evidence type="ECO:0000313" key="3">
    <source>
        <dbReference type="Proteomes" id="UP001159641"/>
    </source>
</evidence>
<evidence type="ECO:0000313" key="2">
    <source>
        <dbReference type="EMBL" id="KAJ8780039.1"/>
    </source>
</evidence>
<dbReference type="InterPro" id="IPR022330">
    <property type="entry name" value="TNFR_21"/>
</dbReference>
<evidence type="ECO:0000259" key="1">
    <source>
        <dbReference type="PROSITE" id="PS50017"/>
    </source>
</evidence>
<organism evidence="2 3">
    <name type="scientific">Eschrichtius robustus</name>
    <name type="common">California gray whale</name>
    <name type="synonym">Eschrichtius gibbosus</name>
    <dbReference type="NCBI Taxonomy" id="9764"/>
    <lineage>
        <taxon>Eukaryota</taxon>
        <taxon>Metazoa</taxon>
        <taxon>Chordata</taxon>
        <taxon>Craniata</taxon>
        <taxon>Vertebrata</taxon>
        <taxon>Euteleostomi</taxon>
        <taxon>Mammalia</taxon>
        <taxon>Eutheria</taxon>
        <taxon>Laurasiatheria</taxon>
        <taxon>Artiodactyla</taxon>
        <taxon>Whippomorpha</taxon>
        <taxon>Cetacea</taxon>
        <taxon>Mysticeti</taxon>
        <taxon>Eschrichtiidae</taxon>
        <taxon>Eschrichtius</taxon>
    </lineage>
</organism>
<name>A0AB34GKW4_ESCRO</name>
<dbReference type="AlphaFoldDB" id="A0AB34GKW4"/>
<dbReference type="GO" id="GO:0097252">
    <property type="term" value="P:oligodendrocyte apoptotic process"/>
    <property type="evidence" value="ECO:0007669"/>
    <property type="project" value="TreeGrafter"/>
</dbReference>
<dbReference type="PANTHER" id="PTHR46921">
    <property type="entry name" value="TUMOR NECROSIS FACTOR RECEPTOR SUPERFAMILY MEMBER 21"/>
    <property type="match status" value="1"/>
</dbReference>
<dbReference type="GO" id="GO:0042130">
    <property type="term" value="P:negative regulation of T cell proliferation"/>
    <property type="evidence" value="ECO:0007669"/>
    <property type="project" value="TreeGrafter"/>
</dbReference>
<dbReference type="Gene3D" id="1.10.533.10">
    <property type="entry name" value="Death Domain, Fas"/>
    <property type="match status" value="1"/>
</dbReference>
<dbReference type="SUPFAM" id="SSF47986">
    <property type="entry name" value="DEATH domain"/>
    <property type="match status" value="1"/>
</dbReference>
<dbReference type="FunFam" id="1.10.533.10:FF:000009">
    <property type="entry name" value="tumor necrosis factor receptor superfamily member 21"/>
    <property type="match status" value="1"/>
</dbReference>
<dbReference type="Proteomes" id="UP001159641">
    <property type="component" value="Unassembled WGS sequence"/>
</dbReference>
<accession>A0AB34GKW4</accession>
<dbReference type="GO" id="GO:0031642">
    <property type="term" value="P:negative regulation of myelination"/>
    <property type="evidence" value="ECO:0007669"/>
    <property type="project" value="TreeGrafter"/>
</dbReference>
<reference evidence="2 3" key="1">
    <citation type="submission" date="2022-11" db="EMBL/GenBank/DDBJ databases">
        <title>Whole genome sequence of Eschrichtius robustus ER-17-0199.</title>
        <authorList>
            <person name="Bruniche-Olsen A."/>
            <person name="Black A.N."/>
            <person name="Fields C.J."/>
            <person name="Walden K."/>
            <person name="Dewoody J.A."/>
        </authorList>
    </citation>
    <scope>NUCLEOTIDE SEQUENCE [LARGE SCALE GENOMIC DNA]</scope>
    <source>
        <strain evidence="2">ER-17-0199</strain>
        <tissue evidence="2">Blubber</tissue>
    </source>
</reference>
<dbReference type="EMBL" id="JAIQCJ010002178">
    <property type="protein sequence ID" value="KAJ8780039.1"/>
    <property type="molecule type" value="Genomic_DNA"/>
</dbReference>
<dbReference type="GO" id="GO:0051402">
    <property type="term" value="P:neuron apoptotic process"/>
    <property type="evidence" value="ECO:0007669"/>
    <property type="project" value="TreeGrafter"/>
</dbReference>
<dbReference type="InterPro" id="IPR011029">
    <property type="entry name" value="DEATH-like_dom_sf"/>
</dbReference>
<dbReference type="GO" id="GO:0002250">
    <property type="term" value="P:adaptive immune response"/>
    <property type="evidence" value="ECO:0007669"/>
    <property type="project" value="TreeGrafter"/>
</dbReference>
<dbReference type="SMART" id="SM00005">
    <property type="entry name" value="DEATH"/>
    <property type="match status" value="1"/>
</dbReference>
<keyword evidence="3" id="KW-1185">Reference proteome</keyword>
<protein>
    <recommendedName>
        <fullName evidence="1">Death domain-containing protein</fullName>
    </recommendedName>
</protein>
<gene>
    <name evidence="2" type="ORF">J1605_012075</name>
</gene>
<dbReference type="InterPro" id="IPR000488">
    <property type="entry name" value="Death_dom"/>
</dbReference>
<feature type="domain" description="Death" evidence="1">
    <location>
        <begin position="6"/>
        <end position="89"/>
    </location>
</feature>
<proteinExistence type="predicted"/>
<dbReference type="PANTHER" id="PTHR46921:SF1">
    <property type="entry name" value="TUMOR NECROSIS FACTOR RECEPTOR SUPERFAMILY MEMBER 21"/>
    <property type="match status" value="1"/>
</dbReference>
<dbReference type="Pfam" id="PF00531">
    <property type="entry name" value="Death"/>
    <property type="match status" value="1"/>
</dbReference>
<sequence length="109" mass="12316">MACVCSIDILKLVAAQVGSQWKDIYQLLCNASEREVAAFSNGYTADHERAYAALQHWTIRGPEASLAQLISALRQHRRNDVVEKIRGLMEDTAQTIFSVMWFKKALSYP</sequence>
<dbReference type="GO" id="GO:0007165">
    <property type="term" value="P:signal transduction"/>
    <property type="evidence" value="ECO:0007669"/>
    <property type="project" value="InterPro"/>
</dbReference>